<reference evidence="3" key="1">
    <citation type="journal article" date="2017" name="Genome Biol.">
        <title>Comparative genomics reveals high biological diversity and specific adaptations in the industrially and medically important fungal genus Aspergillus.</title>
        <authorList>
            <person name="de Vries R.P."/>
            <person name="Riley R."/>
            <person name="Wiebenga A."/>
            <person name="Aguilar-Osorio G."/>
            <person name="Amillis S."/>
            <person name="Uchima C.A."/>
            <person name="Anderluh G."/>
            <person name="Asadollahi M."/>
            <person name="Askin M."/>
            <person name="Barry K."/>
            <person name="Battaglia E."/>
            <person name="Bayram O."/>
            <person name="Benocci T."/>
            <person name="Braus-Stromeyer S.A."/>
            <person name="Caldana C."/>
            <person name="Canovas D."/>
            <person name="Cerqueira G.C."/>
            <person name="Chen F."/>
            <person name="Chen W."/>
            <person name="Choi C."/>
            <person name="Clum A."/>
            <person name="Dos Santos R.A."/>
            <person name="Damasio A.R."/>
            <person name="Diallinas G."/>
            <person name="Emri T."/>
            <person name="Fekete E."/>
            <person name="Flipphi M."/>
            <person name="Freyberg S."/>
            <person name="Gallo A."/>
            <person name="Gournas C."/>
            <person name="Habgood R."/>
            <person name="Hainaut M."/>
            <person name="Harispe M.L."/>
            <person name="Henrissat B."/>
            <person name="Hilden K.S."/>
            <person name="Hope R."/>
            <person name="Hossain A."/>
            <person name="Karabika E."/>
            <person name="Karaffa L."/>
            <person name="Karanyi Z."/>
            <person name="Krasevec N."/>
            <person name="Kuo A."/>
            <person name="Kusch H."/>
            <person name="LaButti K."/>
            <person name="Lagendijk E.L."/>
            <person name="Lapidus A."/>
            <person name="Levasseur A."/>
            <person name="Lindquist E."/>
            <person name="Lipzen A."/>
            <person name="Logrieco A.F."/>
            <person name="MacCabe A."/>
            <person name="Maekelae M.R."/>
            <person name="Malavazi I."/>
            <person name="Melin P."/>
            <person name="Meyer V."/>
            <person name="Mielnichuk N."/>
            <person name="Miskei M."/>
            <person name="Molnar A.P."/>
            <person name="Mule G."/>
            <person name="Ngan C.Y."/>
            <person name="Orejas M."/>
            <person name="Orosz E."/>
            <person name="Ouedraogo J.P."/>
            <person name="Overkamp K.M."/>
            <person name="Park H.-S."/>
            <person name="Perrone G."/>
            <person name="Piumi F."/>
            <person name="Punt P.J."/>
            <person name="Ram A.F."/>
            <person name="Ramon A."/>
            <person name="Rauscher S."/>
            <person name="Record E."/>
            <person name="Riano-Pachon D.M."/>
            <person name="Robert V."/>
            <person name="Roehrig J."/>
            <person name="Ruller R."/>
            <person name="Salamov A."/>
            <person name="Salih N.S."/>
            <person name="Samson R.A."/>
            <person name="Sandor E."/>
            <person name="Sanguinetti M."/>
            <person name="Schuetze T."/>
            <person name="Sepcic K."/>
            <person name="Shelest E."/>
            <person name="Sherlock G."/>
            <person name="Sophianopoulou V."/>
            <person name="Squina F.M."/>
            <person name="Sun H."/>
            <person name="Susca A."/>
            <person name="Todd R.B."/>
            <person name="Tsang A."/>
            <person name="Unkles S.E."/>
            <person name="van de Wiele N."/>
            <person name="van Rossen-Uffink D."/>
            <person name="Oliveira J.V."/>
            <person name="Vesth T.C."/>
            <person name="Visser J."/>
            <person name="Yu J.-H."/>
            <person name="Zhou M."/>
            <person name="Andersen M.R."/>
            <person name="Archer D.B."/>
            <person name="Baker S.E."/>
            <person name="Benoit I."/>
            <person name="Brakhage A.A."/>
            <person name="Braus G.H."/>
            <person name="Fischer R."/>
            <person name="Frisvad J.C."/>
            <person name="Goldman G.H."/>
            <person name="Houbraken J."/>
            <person name="Oakley B."/>
            <person name="Pocsi I."/>
            <person name="Scazzocchio C."/>
            <person name="Seiboth B."/>
            <person name="vanKuyk P.A."/>
            <person name="Wortman J."/>
            <person name="Dyer P.S."/>
            <person name="Grigoriev I.V."/>
        </authorList>
    </citation>
    <scope>NUCLEOTIDE SEQUENCE [LARGE SCALE GENOMIC DNA]</scope>
    <source>
        <strain evidence="3">CBS 506.65</strain>
    </source>
</reference>
<evidence type="ECO:0000256" key="1">
    <source>
        <dbReference type="SAM" id="SignalP"/>
    </source>
</evidence>
<dbReference type="AlphaFoldDB" id="A0A1L9SPU4"/>
<sequence length="87" mass="8764">MRSAAITVALLASSLLAVAAPTSPPGGKTTGWSCPNGWSVMGPPAGLEVSTITVLLVHALLKAEQGMVPFAVEIPFSAPPIIALADE</sequence>
<proteinExistence type="predicted"/>
<protein>
    <recommendedName>
        <fullName evidence="4">Alpha-carbonic anhydrase domain-containing protein</fullName>
    </recommendedName>
</protein>
<keyword evidence="1" id="KW-0732">Signal</keyword>
<feature type="signal peptide" evidence="1">
    <location>
        <begin position="1"/>
        <end position="19"/>
    </location>
</feature>
<evidence type="ECO:0000313" key="2">
    <source>
        <dbReference type="EMBL" id="OJJ49269.1"/>
    </source>
</evidence>
<feature type="chain" id="PRO_5013381513" description="Alpha-carbonic anhydrase domain-containing protein" evidence="1">
    <location>
        <begin position="20"/>
        <end position="87"/>
    </location>
</feature>
<evidence type="ECO:0008006" key="4">
    <source>
        <dbReference type="Google" id="ProtNLM"/>
    </source>
</evidence>
<dbReference type="Proteomes" id="UP000184188">
    <property type="component" value="Unassembled WGS sequence"/>
</dbReference>
<dbReference type="GeneID" id="34611075"/>
<name>A0A1L9SPU4_9EURO</name>
<dbReference type="VEuPathDB" id="FungiDB:ASPZODRAFT_13993"/>
<gene>
    <name evidence="2" type="ORF">ASPZODRAFT_13993</name>
</gene>
<organism evidence="2 3">
    <name type="scientific">Penicilliopsis zonata CBS 506.65</name>
    <dbReference type="NCBI Taxonomy" id="1073090"/>
    <lineage>
        <taxon>Eukaryota</taxon>
        <taxon>Fungi</taxon>
        <taxon>Dikarya</taxon>
        <taxon>Ascomycota</taxon>
        <taxon>Pezizomycotina</taxon>
        <taxon>Eurotiomycetes</taxon>
        <taxon>Eurotiomycetidae</taxon>
        <taxon>Eurotiales</taxon>
        <taxon>Aspergillaceae</taxon>
        <taxon>Penicilliopsis</taxon>
    </lineage>
</organism>
<evidence type="ECO:0000313" key="3">
    <source>
        <dbReference type="Proteomes" id="UP000184188"/>
    </source>
</evidence>
<dbReference type="EMBL" id="KV878338">
    <property type="protein sequence ID" value="OJJ49269.1"/>
    <property type="molecule type" value="Genomic_DNA"/>
</dbReference>
<accession>A0A1L9SPU4</accession>
<dbReference type="RefSeq" id="XP_022583779.1">
    <property type="nucleotide sequence ID" value="XM_022724610.1"/>
</dbReference>
<keyword evidence="3" id="KW-1185">Reference proteome</keyword>